<proteinExistence type="predicted"/>
<evidence type="ECO:0000256" key="4">
    <source>
        <dbReference type="ARBA" id="ARBA00023139"/>
    </source>
</evidence>
<evidence type="ECO:0000256" key="3">
    <source>
        <dbReference type="ARBA" id="ARBA00023136"/>
    </source>
</evidence>
<comment type="caution">
    <text evidence="7">The sequence shown here is derived from an EMBL/GenBank/DDBJ whole genome shotgun (WGS) entry which is preliminary data.</text>
</comment>
<gene>
    <name evidence="7" type="ORF">BSZ40_02535</name>
</gene>
<keyword evidence="5" id="KW-0449">Lipoprotein</keyword>
<evidence type="ECO:0000256" key="1">
    <source>
        <dbReference type="ARBA" id="ARBA00022475"/>
    </source>
</evidence>
<sequence>MTTSLGRPRLAALLAGATALSMLASCGQSSAANVGDAVKDEKADKGLPIVGETLKYDPNTLVNDGEPIQLQWWAWTNIELFQQIADEYQQIHPNVDIQVVNQPWDDIWTKLPLELKGSNGPALFNVHGSQHDNLIQFMAPYDIPLDDARADYTGVDYHVIDGQVHYLDLGLMSGAIYYNTDMWAKAGLTDADIPQTWDEFREVAKKLTIREGDKIVQAGFSFNEGGQNFQMGMAYQLGQNLFAADGQTPTINNEANLKVIERFLEIYADGSGSKDFGTSGTDSFGQGQVAMTYAWGWFSGQLQNDFPDIKWSAFPTPVPEKGKVPYAYDRTGLEATFGINKNASPAQQAVAQDFLLFYLTNAQAQKDLAMAYSVFPSYKPIANDPIFQTNPAIVAFHDVDRYIWPGNFPATFENSLSTMWQDILYNGVSPKDALAAAEERIKQDLANLNFTSSENVYPHYDNK</sequence>
<dbReference type="AlphaFoldDB" id="A0A1Q5PY61"/>
<dbReference type="PANTHER" id="PTHR43649:SF33">
    <property type="entry name" value="POLYGALACTURONAN_RHAMNOGALACTURONAN-BINDING PROTEIN YTCQ"/>
    <property type="match status" value="1"/>
</dbReference>
<dbReference type="STRING" id="52770.BSZ40_02535"/>
<keyword evidence="4" id="KW-0564">Palmitate</keyword>
<evidence type="ECO:0000256" key="6">
    <source>
        <dbReference type="SAM" id="SignalP"/>
    </source>
</evidence>
<keyword evidence="8" id="KW-1185">Reference proteome</keyword>
<dbReference type="Pfam" id="PF13416">
    <property type="entry name" value="SBP_bac_8"/>
    <property type="match status" value="1"/>
</dbReference>
<dbReference type="PROSITE" id="PS51257">
    <property type="entry name" value="PROKAR_LIPOPROTEIN"/>
    <property type="match status" value="1"/>
</dbReference>
<dbReference type="InterPro" id="IPR050490">
    <property type="entry name" value="Bact_solute-bd_prot1"/>
</dbReference>
<accession>A0A1Q5PY61</accession>
<dbReference type="Gene3D" id="3.40.190.10">
    <property type="entry name" value="Periplasmic binding protein-like II"/>
    <property type="match status" value="1"/>
</dbReference>
<feature type="chain" id="PRO_5012298812" evidence="6">
    <location>
        <begin position="32"/>
        <end position="463"/>
    </location>
</feature>
<dbReference type="InterPro" id="IPR006059">
    <property type="entry name" value="SBP"/>
</dbReference>
<feature type="signal peptide" evidence="6">
    <location>
        <begin position="1"/>
        <end position="31"/>
    </location>
</feature>
<evidence type="ECO:0000313" key="7">
    <source>
        <dbReference type="EMBL" id="OKL52375.1"/>
    </source>
</evidence>
<dbReference type="OrthoDB" id="366726at2"/>
<dbReference type="PANTHER" id="PTHR43649">
    <property type="entry name" value="ARABINOSE-BINDING PROTEIN-RELATED"/>
    <property type="match status" value="1"/>
</dbReference>
<evidence type="ECO:0000256" key="5">
    <source>
        <dbReference type="ARBA" id="ARBA00023288"/>
    </source>
</evidence>
<name>A0A1Q5PY61_9ACTO</name>
<evidence type="ECO:0000256" key="2">
    <source>
        <dbReference type="ARBA" id="ARBA00022729"/>
    </source>
</evidence>
<protein>
    <submittedName>
        <fullName evidence="7">ABC transporter substrate-binding protein</fullName>
    </submittedName>
</protein>
<organism evidence="7 8">
    <name type="scientific">Buchananella hordeovulneris</name>
    <dbReference type="NCBI Taxonomy" id="52770"/>
    <lineage>
        <taxon>Bacteria</taxon>
        <taxon>Bacillati</taxon>
        <taxon>Actinomycetota</taxon>
        <taxon>Actinomycetes</taxon>
        <taxon>Actinomycetales</taxon>
        <taxon>Actinomycetaceae</taxon>
        <taxon>Buchananella</taxon>
    </lineage>
</organism>
<evidence type="ECO:0000313" key="8">
    <source>
        <dbReference type="Proteomes" id="UP000185612"/>
    </source>
</evidence>
<keyword evidence="3" id="KW-0472">Membrane</keyword>
<dbReference type="InParanoid" id="A0A1Q5PY61"/>
<keyword evidence="2 6" id="KW-0732">Signal</keyword>
<keyword evidence="1" id="KW-1003">Cell membrane</keyword>
<dbReference type="RefSeq" id="WP_073823009.1">
    <property type="nucleotide sequence ID" value="NZ_MQVS01000002.1"/>
</dbReference>
<dbReference type="EMBL" id="MQVS01000002">
    <property type="protein sequence ID" value="OKL52375.1"/>
    <property type="molecule type" value="Genomic_DNA"/>
</dbReference>
<reference evidence="8" key="1">
    <citation type="submission" date="2016-12" db="EMBL/GenBank/DDBJ databases">
        <authorList>
            <person name="Meng X."/>
        </authorList>
    </citation>
    <scope>NUCLEOTIDE SEQUENCE [LARGE SCALE GENOMIC DNA]</scope>
    <source>
        <strain evidence="8">DSM 20732</strain>
    </source>
</reference>
<dbReference type="SUPFAM" id="SSF53850">
    <property type="entry name" value="Periplasmic binding protein-like II"/>
    <property type="match status" value="1"/>
</dbReference>
<dbReference type="Proteomes" id="UP000185612">
    <property type="component" value="Unassembled WGS sequence"/>
</dbReference>